<keyword evidence="7" id="KW-1185">Reference proteome</keyword>
<evidence type="ECO:0000256" key="1">
    <source>
        <dbReference type="ARBA" id="ARBA00022676"/>
    </source>
</evidence>
<evidence type="ECO:0000313" key="7">
    <source>
        <dbReference type="Proteomes" id="UP001501116"/>
    </source>
</evidence>
<reference evidence="6 7" key="1">
    <citation type="journal article" date="2019" name="Int. J. Syst. Evol. Microbiol.">
        <title>The Global Catalogue of Microorganisms (GCM) 10K type strain sequencing project: providing services to taxonomists for standard genome sequencing and annotation.</title>
        <authorList>
            <consortium name="The Broad Institute Genomics Platform"/>
            <consortium name="The Broad Institute Genome Sequencing Center for Infectious Disease"/>
            <person name="Wu L."/>
            <person name="Ma J."/>
        </authorList>
    </citation>
    <scope>NUCLEOTIDE SEQUENCE [LARGE SCALE GENOMIC DNA]</scope>
    <source>
        <strain evidence="6 7">JCM 14545</strain>
    </source>
</reference>
<dbReference type="PANTHER" id="PTHR43285:SF2">
    <property type="entry name" value="ANTHRANILATE PHOSPHORIBOSYLTRANSFERASE"/>
    <property type="match status" value="1"/>
</dbReference>
<accession>A0ABN2R800</accession>
<keyword evidence="3" id="KW-0028">Amino-acid biosynthesis</keyword>
<evidence type="ECO:0000313" key="6">
    <source>
        <dbReference type="EMBL" id="GAA1964865.1"/>
    </source>
</evidence>
<dbReference type="SUPFAM" id="SSF52418">
    <property type="entry name" value="Nucleoside phosphorylase/phosphoribosyltransferase catalytic domain"/>
    <property type="match status" value="1"/>
</dbReference>
<evidence type="ECO:0000259" key="5">
    <source>
        <dbReference type="Pfam" id="PF00591"/>
    </source>
</evidence>
<dbReference type="InterPro" id="IPR000312">
    <property type="entry name" value="Glycosyl_Trfase_fam3"/>
</dbReference>
<dbReference type="RefSeq" id="WP_344420916.1">
    <property type="nucleotide sequence ID" value="NZ_BAAANN010000015.1"/>
</dbReference>
<dbReference type="GO" id="GO:0016757">
    <property type="term" value="F:glycosyltransferase activity"/>
    <property type="evidence" value="ECO:0007669"/>
    <property type="project" value="UniProtKB-KW"/>
</dbReference>
<sequence>MTQILSMLLARAEPVGLPVWRSFWDRQAAGKLRRGEAAAVLASLGTAMPDRETLRALFDSLDERRAVPAVDFPDTVNIVGTGGGRGTFNISTASAFVAAAMGVRVLKTGSRAYSGRVGSFDLLGLLGIELTGSYERTAEVLDRHGIAFAGNFVYPAQITSLARDVAPLDIRAVGRFLNAVGPFLPTIPVSAQVTGIAVGDLAGHLGVLAERARTKRILLCHNEYGVDELTTAGPNAVLGNDGRAPEVLDPGALGLVPASDADLAAAPEAEAVERFLDVLAGRAPDGAVHTVCLNAAALAIAVGACASWPEAVRAALAAVRDGAARRLVDRCRQPEVVGAHG</sequence>
<proteinExistence type="predicted"/>
<dbReference type="Gene3D" id="3.40.1030.10">
    <property type="entry name" value="Nucleoside phosphorylase/phosphoribosyltransferase catalytic domain"/>
    <property type="match status" value="1"/>
</dbReference>
<feature type="domain" description="Glycosyl transferase family 3" evidence="5">
    <location>
        <begin position="74"/>
        <end position="324"/>
    </location>
</feature>
<gene>
    <name evidence="6" type="primary">trpD_1</name>
    <name evidence="6" type="ORF">GCM10009754_41060</name>
</gene>
<keyword evidence="1 6" id="KW-0328">Glycosyltransferase</keyword>
<name>A0ABN2R800_9PSEU</name>
<dbReference type="Proteomes" id="UP001501116">
    <property type="component" value="Unassembled WGS sequence"/>
</dbReference>
<dbReference type="PANTHER" id="PTHR43285">
    <property type="entry name" value="ANTHRANILATE PHOSPHORIBOSYLTRANSFERASE"/>
    <property type="match status" value="1"/>
</dbReference>
<organism evidence="6 7">
    <name type="scientific">Amycolatopsis minnesotensis</name>
    <dbReference type="NCBI Taxonomy" id="337894"/>
    <lineage>
        <taxon>Bacteria</taxon>
        <taxon>Bacillati</taxon>
        <taxon>Actinomycetota</taxon>
        <taxon>Actinomycetes</taxon>
        <taxon>Pseudonocardiales</taxon>
        <taxon>Pseudonocardiaceae</taxon>
        <taxon>Amycolatopsis</taxon>
    </lineage>
</organism>
<keyword evidence="4" id="KW-0057">Aromatic amino acid biosynthesis</keyword>
<dbReference type="Pfam" id="PF00591">
    <property type="entry name" value="Glycos_transf_3"/>
    <property type="match status" value="1"/>
</dbReference>
<dbReference type="EMBL" id="BAAANN010000015">
    <property type="protein sequence ID" value="GAA1964865.1"/>
    <property type="molecule type" value="Genomic_DNA"/>
</dbReference>
<keyword evidence="2" id="KW-0808">Transferase</keyword>
<evidence type="ECO:0000256" key="2">
    <source>
        <dbReference type="ARBA" id="ARBA00022679"/>
    </source>
</evidence>
<evidence type="ECO:0000256" key="3">
    <source>
        <dbReference type="ARBA" id="ARBA00022822"/>
    </source>
</evidence>
<evidence type="ECO:0000256" key="4">
    <source>
        <dbReference type="ARBA" id="ARBA00023141"/>
    </source>
</evidence>
<dbReference type="InterPro" id="IPR005940">
    <property type="entry name" value="Anthranilate_Pribosyl_Tfrase"/>
</dbReference>
<comment type="caution">
    <text evidence="6">The sequence shown here is derived from an EMBL/GenBank/DDBJ whole genome shotgun (WGS) entry which is preliminary data.</text>
</comment>
<dbReference type="InterPro" id="IPR035902">
    <property type="entry name" value="Nuc_phospho_transferase"/>
</dbReference>
<protein>
    <submittedName>
        <fullName evidence="6">Anthranilate phosphoribosyltransferase</fullName>
    </submittedName>
</protein>
<keyword evidence="3" id="KW-0822">Tryptophan biosynthesis</keyword>